<evidence type="ECO:0000259" key="22">
    <source>
        <dbReference type="Pfam" id="PF07715"/>
    </source>
</evidence>
<comment type="function">
    <text evidence="17">Transports the metallophore pseudopaline, which is involved in the acquisition of nickel and zinc, and thus enables bacterial growth inside the host, where metal access is limited. Is probably involved in the import of pseudopaline-metal complexes.</text>
</comment>
<keyword evidence="3 19" id="KW-0813">Transport</keyword>
<dbReference type="InterPro" id="IPR039426">
    <property type="entry name" value="TonB-dep_rcpt-like"/>
</dbReference>
<dbReference type="PROSITE" id="PS51257">
    <property type="entry name" value="PROKAR_LIPOPROTEIN"/>
    <property type="match status" value="1"/>
</dbReference>
<comment type="subcellular location">
    <subcellularLocation>
        <location evidence="1 19">Cell outer membrane</location>
        <topology evidence="1 19">Multi-pass membrane protein</topology>
    </subcellularLocation>
</comment>
<feature type="domain" description="TonB-dependent receptor plug" evidence="22">
    <location>
        <begin position="82"/>
        <end position="185"/>
    </location>
</feature>
<protein>
    <recommendedName>
        <fullName evidence="18">Metal-pseudopaline receptor CntO</fullName>
    </recommendedName>
</protein>
<evidence type="ECO:0000313" key="23">
    <source>
        <dbReference type="EMBL" id="AQZ93939.1"/>
    </source>
</evidence>
<evidence type="ECO:0000256" key="2">
    <source>
        <dbReference type="ARBA" id="ARBA00009810"/>
    </source>
</evidence>
<keyword evidence="14 19" id="KW-0472">Membrane</keyword>
<keyword evidence="24" id="KW-1185">Reference proteome</keyword>
<feature type="domain" description="TonB-dependent receptor-like beta-barrel" evidence="21">
    <location>
        <begin position="264"/>
        <end position="696"/>
    </location>
</feature>
<organism evidence="23 24">
    <name type="scientific">Halopseudomonas phragmitis</name>
    <dbReference type="NCBI Taxonomy" id="1931241"/>
    <lineage>
        <taxon>Bacteria</taxon>
        <taxon>Pseudomonadati</taxon>
        <taxon>Pseudomonadota</taxon>
        <taxon>Gammaproteobacteria</taxon>
        <taxon>Pseudomonadales</taxon>
        <taxon>Pseudomonadaceae</taxon>
        <taxon>Halopseudomonas</taxon>
    </lineage>
</organism>
<evidence type="ECO:0000256" key="5">
    <source>
        <dbReference type="ARBA" id="ARBA00022496"/>
    </source>
</evidence>
<proteinExistence type="inferred from homology"/>
<keyword evidence="9" id="KW-0864">Zinc transport</keyword>
<dbReference type="SUPFAM" id="SSF56935">
    <property type="entry name" value="Porins"/>
    <property type="match status" value="1"/>
</dbReference>
<dbReference type="NCBIfam" id="TIGR01783">
    <property type="entry name" value="TonB-siderophor"/>
    <property type="match status" value="1"/>
</dbReference>
<comment type="similarity">
    <text evidence="2 19 20">Belongs to the TonB-dependent receptor family.</text>
</comment>
<keyword evidence="15" id="KW-0675">Receptor</keyword>
<dbReference type="FunFam" id="2.40.170.20:FF:000005">
    <property type="entry name" value="TonB-dependent siderophore receptor"/>
    <property type="match status" value="1"/>
</dbReference>
<keyword evidence="4 19" id="KW-1134">Transmembrane beta strand</keyword>
<dbReference type="GO" id="GO:0006829">
    <property type="term" value="P:zinc ion transport"/>
    <property type="evidence" value="ECO:0007669"/>
    <property type="project" value="UniProtKB-KW"/>
</dbReference>
<dbReference type="PANTHER" id="PTHR32552">
    <property type="entry name" value="FERRICHROME IRON RECEPTOR-RELATED"/>
    <property type="match status" value="1"/>
</dbReference>
<dbReference type="InterPro" id="IPR000531">
    <property type="entry name" value="Beta-barrel_TonB"/>
</dbReference>
<keyword evidence="13" id="KW-0921">Nickel transport</keyword>
<evidence type="ECO:0000256" key="15">
    <source>
        <dbReference type="ARBA" id="ARBA00023170"/>
    </source>
</evidence>
<dbReference type="KEGG" id="ppha:BVH74_03865"/>
<evidence type="ECO:0000256" key="10">
    <source>
        <dbReference type="ARBA" id="ARBA00023004"/>
    </source>
</evidence>
<keyword evidence="11" id="KW-0406">Ion transport</keyword>
<evidence type="ECO:0000256" key="18">
    <source>
        <dbReference type="ARBA" id="ARBA00072467"/>
    </source>
</evidence>
<evidence type="ECO:0000256" key="6">
    <source>
        <dbReference type="ARBA" id="ARBA00022596"/>
    </source>
</evidence>
<evidence type="ECO:0000256" key="4">
    <source>
        <dbReference type="ARBA" id="ARBA00022452"/>
    </source>
</evidence>
<dbReference type="CDD" id="cd01347">
    <property type="entry name" value="ligand_gated_channel"/>
    <property type="match status" value="1"/>
</dbReference>
<keyword evidence="10" id="KW-0408">Iron</keyword>
<sequence>MSRSVLCRPVVPAAVVAENNLLSPLAIALGVGLACLALNANAQDSAVLAPTTVIGEQADPHGPDTGYVASNTLVGTKTDTPLNEIPRSISVVTRQQMEDRNVLSISDALKYTPGVQAGYFGEDNKQDWFIIRGFKQANFGLFHDSTRVYSSGFYSWQIDPYQLERVEVLRGASSVLYGQTPPGGVINLVSKRPSESAFGEVGMQVGSFDRRQLNLDVTGPLNDNPQVLYRVTALARESGTQVDDVDNDRLLIAPSLTLKPSEATELTLLASFQKDSGDPMLQFLPTEGTVRRHPLGKIDTDTAVGLPDYEKFERSQYTLGYEFNHRFNDTWSAQQNLRYGHIDVDLRQLFFFFWADLPAGELVRGLSYADGEADNLSVDNRLIGQWQSGAWESTLLLGADYQRLKVKDSSPNGWPLYPATLNIFNPSYTQVPFDFALEDKRSKVDQVGVYAQNQLKYDQRWVFLLGARHDRAKFDFDNRTTGAGNQAKDDEITWNGGVAYLFNNGLTPYASYSQFFLPVTDVAPDGRAFKPETGQQYELGLKYQPPGFNGSFNAALFELTQENVRKAAGAPAVTQQVGEVRVRGLELEATANVTPALSLVGALTLLDAETTKTGNAVAEKGKTPSQVSDKLASLWAHYQVRGGVLDGLGFGAGARYVGASYGDNVEDLKVPSYTLYDAMLSYDWQNLRLQLNGNNLSDKKYVATCDYYCWYGNRRNLVASLSYRW</sequence>
<dbReference type="PANTHER" id="PTHR32552:SF68">
    <property type="entry name" value="FERRICHROME OUTER MEMBRANE TRANSPORTER_PHAGE RECEPTOR"/>
    <property type="match status" value="1"/>
</dbReference>
<dbReference type="GO" id="GO:0038023">
    <property type="term" value="F:signaling receptor activity"/>
    <property type="evidence" value="ECO:0007669"/>
    <property type="project" value="InterPro"/>
</dbReference>
<evidence type="ECO:0000256" key="1">
    <source>
        <dbReference type="ARBA" id="ARBA00004571"/>
    </source>
</evidence>
<keyword evidence="9" id="KW-0862">Zinc</keyword>
<keyword evidence="8" id="KW-0732">Signal</keyword>
<keyword evidence="6" id="KW-0533">Nickel</keyword>
<dbReference type="Gene3D" id="2.40.170.20">
    <property type="entry name" value="TonB-dependent receptor, beta-barrel domain"/>
    <property type="match status" value="1"/>
</dbReference>
<evidence type="ECO:0000256" key="11">
    <source>
        <dbReference type="ARBA" id="ARBA00023065"/>
    </source>
</evidence>
<dbReference type="Gene3D" id="2.170.130.10">
    <property type="entry name" value="TonB-dependent receptor, plug domain"/>
    <property type="match status" value="1"/>
</dbReference>
<dbReference type="FunFam" id="2.170.130.10:FF:000001">
    <property type="entry name" value="Catecholate siderophore TonB-dependent receptor"/>
    <property type="match status" value="1"/>
</dbReference>
<accession>A0A1V0B1Y8</accession>
<dbReference type="InterPro" id="IPR036942">
    <property type="entry name" value="Beta-barrel_TonB_sf"/>
</dbReference>
<dbReference type="InterPro" id="IPR037066">
    <property type="entry name" value="Plug_dom_sf"/>
</dbReference>
<evidence type="ECO:0000256" key="3">
    <source>
        <dbReference type="ARBA" id="ARBA00022448"/>
    </source>
</evidence>
<dbReference type="AlphaFoldDB" id="A0A1V0B1Y8"/>
<keyword evidence="12 20" id="KW-0798">TonB box</keyword>
<dbReference type="InterPro" id="IPR010105">
    <property type="entry name" value="TonB_sidphr_rcpt"/>
</dbReference>
<reference evidence="23 24" key="1">
    <citation type="submission" date="2017-03" db="EMBL/GenBank/DDBJ databases">
        <title>Complete genome sequence of the novel DNRA strain Pseudomonas sp. S-6-2 isolated from Chinese polluted river sediment. Journal of Biotechnology.</title>
        <authorList>
            <person name="Li J."/>
            <person name="Xiang F."/>
            <person name="Wang L."/>
            <person name="Xi L."/>
            <person name="Liu J."/>
        </authorList>
    </citation>
    <scope>NUCLEOTIDE SEQUENCE [LARGE SCALE GENOMIC DNA]</scope>
    <source>
        <strain evidence="23 24">S-6-2</strain>
    </source>
</reference>
<keyword evidence="16 19" id="KW-0998">Cell outer membrane</keyword>
<evidence type="ECO:0000313" key="24">
    <source>
        <dbReference type="Proteomes" id="UP000243488"/>
    </source>
</evidence>
<evidence type="ECO:0000256" key="8">
    <source>
        <dbReference type="ARBA" id="ARBA00022729"/>
    </source>
</evidence>
<keyword evidence="7 19" id="KW-0812">Transmembrane</keyword>
<dbReference type="STRING" id="1931241.BVH74_03865"/>
<dbReference type="GO" id="GO:0015675">
    <property type="term" value="P:nickel cation transport"/>
    <property type="evidence" value="ECO:0007669"/>
    <property type="project" value="UniProtKB-KW"/>
</dbReference>
<evidence type="ECO:0000256" key="9">
    <source>
        <dbReference type="ARBA" id="ARBA00022906"/>
    </source>
</evidence>
<evidence type="ECO:0000256" key="19">
    <source>
        <dbReference type="PROSITE-ProRule" id="PRU01360"/>
    </source>
</evidence>
<keyword evidence="5" id="KW-0410">Iron transport</keyword>
<evidence type="ECO:0000256" key="13">
    <source>
        <dbReference type="ARBA" id="ARBA00023112"/>
    </source>
</evidence>
<evidence type="ECO:0000256" key="20">
    <source>
        <dbReference type="RuleBase" id="RU003357"/>
    </source>
</evidence>
<dbReference type="Pfam" id="PF00593">
    <property type="entry name" value="TonB_dep_Rec_b-barrel"/>
    <property type="match status" value="1"/>
</dbReference>
<evidence type="ECO:0000256" key="12">
    <source>
        <dbReference type="ARBA" id="ARBA00023077"/>
    </source>
</evidence>
<dbReference type="GO" id="GO:0009279">
    <property type="term" value="C:cell outer membrane"/>
    <property type="evidence" value="ECO:0007669"/>
    <property type="project" value="UniProtKB-SubCell"/>
</dbReference>
<evidence type="ECO:0000256" key="17">
    <source>
        <dbReference type="ARBA" id="ARBA00056786"/>
    </source>
</evidence>
<evidence type="ECO:0000256" key="7">
    <source>
        <dbReference type="ARBA" id="ARBA00022692"/>
    </source>
</evidence>
<dbReference type="InterPro" id="IPR012910">
    <property type="entry name" value="Plug_dom"/>
</dbReference>
<evidence type="ECO:0000259" key="21">
    <source>
        <dbReference type="Pfam" id="PF00593"/>
    </source>
</evidence>
<evidence type="ECO:0000256" key="14">
    <source>
        <dbReference type="ARBA" id="ARBA00023136"/>
    </source>
</evidence>
<dbReference type="Proteomes" id="UP000243488">
    <property type="component" value="Chromosome"/>
</dbReference>
<dbReference type="Pfam" id="PF07715">
    <property type="entry name" value="Plug"/>
    <property type="match status" value="1"/>
</dbReference>
<name>A0A1V0B1Y8_9GAMM</name>
<dbReference type="EMBL" id="CP020100">
    <property type="protein sequence ID" value="AQZ93939.1"/>
    <property type="molecule type" value="Genomic_DNA"/>
</dbReference>
<dbReference type="GO" id="GO:0015344">
    <property type="term" value="F:siderophore uptake transmembrane transporter activity"/>
    <property type="evidence" value="ECO:0007669"/>
    <property type="project" value="TreeGrafter"/>
</dbReference>
<dbReference type="RefSeq" id="WP_080048794.1">
    <property type="nucleotide sequence ID" value="NZ_CP020100.1"/>
</dbReference>
<gene>
    <name evidence="23" type="ORF">BVH74_03865</name>
</gene>
<dbReference type="GO" id="GO:0015891">
    <property type="term" value="P:siderophore transport"/>
    <property type="evidence" value="ECO:0007669"/>
    <property type="project" value="InterPro"/>
</dbReference>
<evidence type="ECO:0000256" key="16">
    <source>
        <dbReference type="ARBA" id="ARBA00023237"/>
    </source>
</evidence>
<dbReference type="PROSITE" id="PS52016">
    <property type="entry name" value="TONB_DEPENDENT_REC_3"/>
    <property type="match status" value="1"/>
</dbReference>